<gene>
    <name evidence="2" type="ORF">MERR_LOCUS15704</name>
</gene>
<dbReference type="Proteomes" id="UP000467841">
    <property type="component" value="Unassembled WGS sequence"/>
</dbReference>
<protein>
    <submittedName>
        <fullName evidence="2">Uncharacterized protein</fullName>
    </submittedName>
</protein>
<evidence type="ECO:0000256" key="1">
    <source>
        <dbReference type="SAM" id="MobiDB-lite"/>
    </source>
</evidence>
<dbReference type="AlphaFoldDB" id="A0A6D2IJH0"/>
<sequence>MAGPILMTDRNASMVSRVPSGPLSYNPTSHPTYPIPQSIPSHHPSHPTYLKGGFKGGDRPRATSGRSKSRKWPTKPNHGIGAPTGWKKLHGASLTHFQRKITKRTSQSQGWPRNLSLEPIGPLCEGSLKPLVRMVSNLTNGHQLSGWSMKLQYGSRNSLCFVLWFIAYPVGRPKWTILGQIANRSEPGPEIQYSPTNIT</sequence>
<evidence type="ECO:0000313" key="2">
    <source>
        <dbReference type="EMBL" id="CAA7028469.1"/>
    </source>
</evidence>
<name>A0A6D2IJH0_9BRAS</name>
<dbReference type="EMBL" id="CACVBM020001069">
    <property type="protein sequence ID" value="CAA7028469.1"/>
    <property type="molecule type" value="Genomic_DNA"/>
</dbReference>
<comment type="caution">
    <text evidence="2">The sequence shown here is derived from an EMBL/GenBank/DDBJ whole genome shotgun (WGS) entry which is preliminary data.</text>
</comment>
<accession>A0A6D2IJH0</accession>
<organism evidence="2 3">
    <name type="scientific">Microthlaspi erraticum</name>
    <dbReference type="NCBI Taxonomy" id="1685480"/>
    <lineage>
        <taxon>Eukaryota</taxon>
        <taxon>Viridiplantae</taxon>
        <taxon>Streptophyta</taxon>
        <taxon>Embryophyta</taxon>
        <taxon>Tracheophyta</taxon>
        <taxon>Spermatophyta</taxon>
        <taxon>Magnoliopsida</taxon>
        <taxon>eudicotyledons</taxon>
        <taxon>Gunneridae</taxon>
        <taxon>Pentapetalae</taxon>
        <taxon>rosids</taxon>
        <taxon>malvids</taxon>
        <taxon>Brassicales</taxon>
        <taxon>Brassicaceae</taxon>
        <taxon>Coluteocarpeae</taxon>
        <taxon>Microthlaspi</taxon>
    </lineage>
</organism>
<feature type="region of interest" description="Disordered" evidence="1">
    <location>
        <begin position="40"/>
        <end position="83"/>
    </location>
</feature>
<evidence type="ECO:0000313" key="3">
    <source>
        <dbReference type="Proteomes" id="UP000467841"/>
    </source>
</evidence>
<proteinExistence type="predicted"/>
<reference evidence="2" key="1">
    <citation type="submission" date="2020-01" db="EMBL/GenBank/DDBJ databases">
        <authorList>
            <person name="Mishra B."/>
        </authorList>
    </citation>
    <scope>NUCLEOTIDE SEQUENCE [LARGE SCALE GENOMIC DNA]</scope>
</reference>
<keyword evidence="3" id="KW-1185">Reference proteome</keyword>